<feature type="transmembrane region" description="Helical" evidence="1">
    <location>
        <begin position="51"/>
        <end position="76"/>
    </location>
</feature>
<accession>Q9XBK7</accession>
<keyword evidence="1" id="KW-1133">Transmembrane helix</keyword>
<evidence type="ECO:0000256" key="1">
    <source>
        <dbReference type="SAM" id="Phobius"/>
    </source>
</evidence>
<organism evidence="2">
    <name type="scientific">Bacillus cereus</name>
    <dbReference type="NCBI Taxonomy" id="1396"/>
    <lineage>
        <taxon>Bacteria</taxon>
        <taxon>Bacillati</taxon>
        <taxon>Bacillota</taxon>
        <taxon>Bacilli</taxon>
        <taxon>Bacillales</taxon>
        <taxon>Bacillaceae</taxon>
        <taxon>Bacillus</taxon>
        <taxon>Bacillus cereus group</taxon>
    </lineage>
</organism>
<reference evidence="2" key="1">
    <citation type="journal article" date="1999" name="Microbiology">
        <title>Genome organization is not conserved between Bacillus cereus and Bacillus subtilis.</title>
        <authorList>
            <person name="Okstad O.A."/>
            <person name="Hegna I."/>
            <person name="Lindbaeck T."/>
            <person name="Rishovd A.L."/>
            <person name="Kolsto A.B."/>
        </authorList>
    </citation>
    <scope>NUCLEOTIDE SEQUENCE</scope>
    <source>
        <strain evidence="2">ATCC 10987</strain>
    </source>
</reference>
<sequence>MAFCWLNLFLLKISFVSFNVSTTDGVNFLISATFAFTTFKSASSRPLSVTVCTFSLIFAFSPISIIFVFAFSAVFFTFSRFSFFNIDTATPAATPIAMFRAILFFFAIFLHPFISYVRKYFFLS</sequence>
<protein>
    <submittedName>
        <fullName evidence="2">Uncharacterized protein</fullName>
    </submittedName>
</protein>
<name>Q9XBK7_BACCE</name>
<evidence type="ECO:0000313" key="2">
    <source>
        <dbReference type="EMBL" id="CAB40587.1"/>
    </source>
</evidence>
<gene>
    <name evidence="2" type="primary">bc333c</name>
</gene>
<feature type="transmembrane region" description="Helical" evidence="1">
    <location>
        <begin position="20"/>
        <end position="39"/>
    </location>
</feature>
<feature type="non-terminal residue" evidence="2">
    <location>
        <position position="124"/>
    </location>
</feature>
<dbReference type="AlphaFoldDB" id="Q9XBK7"/>
<feature type="transmembrane region" description="Helical" evidence="1">
    <location>
        <begin position="96"/>
        <end position="117"/>
    </location>
</feature>
<dbReference type="EMBL" id="AJ010131">
    <property type="protein sequence ID" value="CAB40587.1"/>
    <property type="molecule type" value="Genomic_DNA"/>
</dbReference>
<keyword evidence="1" id="KW-0812">Transmembrane</keyword>
<keyword evidence="1" id="KW-0472">Membrane</keyword>
<proteinExistence type="predicted"/>